<dbReference type="Pfam" id="PF05496">
    <property type="entry name" value="RuvB_N"/>
    <property type="match status" value="1"/>
</dbReference>
<dbReference type="Gene3D" id="1.10.10.10">
    <property type="entry name" value="Winged helix-like DNA-binding domain superfamily/Winged helix DNA-binding domain"/>
    <property type="match status" value="1"/>
</dbReference>
<feature type="binding site" evidence="9">
    <location>
        <position position="178"/>
    </location>
    <ligand>
        <name>ATP</name>
        <dbReference type="ChEBI" id="CHEBI:30616"/>
    </ligand>
</feature>
<dbReference type="AlphaFoldDB" id="A0A1G1XMW9"/>
<dbReference type="STRING" id="1797529.A2570_00910"/>
<feature type="binding site" evidence="9">
    <location>
        <position position="63"/>
    </location>
    <ligand>
        <name>ATP</name>
        <dbReference type="ChEBI" id="CHEBI:30616"/>
    </ligand>
</feature>
<dbReference type="Proteomes" id="UP000178570">
    <property type="component" value="Unassembled WGS sequence"/>
</dbReference>
<dbReference type="PANTHER" id="PTHR42848:SF1">
    <property type="entry name" value="HOLLIDAY JUNCTION BRANCH MIGRATION COMPLEX SUBUNIT RUVB"/>
    <property type="match status" value="1"/>
</dbReference>
<dbReference type="InterPro" id="IPR008823">
    <property type="entry name" value="RuvB_wg_C"/>
</dbReference>
<dbReference type="InterPro" id="IPR036390">
    <property type="entry name" value="WH_DNA-bd_sf"/>
</dbReference>
<keyword evidence="2 9" id="KW-0547">Nucleotide-binding</keyword>
<keyword evidence="4 9" id="KW-0378">Hydrolase</keyword>
<dbReference type="HAMAP" id="MF_00016">
    <property type="entry name" value="DNA_HJ_migration_RuvB"/>
    <property type="match status" value="1"/>
</dbReference>
<dbReference type="GO" id="GO:0005524">
    <property type="term" value="F:ATP binding"/>
    <property type="evidence" value="ECO:0007669"/>
    <property type="project" value="UniProtKB-UniRule"/>
</dbReference>
<dbReference type="EMBL" id="MHHY01000006">
    <property type="protein sequence ID" value="OGY40677.1"/>
    <property type="molecule type" value="Genomic_DNA"/>
</dbReference>
<feature type="region of interest" description="Head domain (RuvB-H)" evidence="9">
    <location>
        <begin position="252"/>
        <end position="323"/>
    </location>
</feature>
<dbReference type="SUPFAM" id="SSF52540">
    <property type="entry name" value="P-loop containing nucleoside triphosphate hydrolases"/>
    <property type="match status" value="1"/>
</dbReference>
<keyword evidence="5 9" id="KW-0067">ATP-binding</keyword>
<dbReference type="GO" id="GO:0005737">
    <property type="term" value="C:cytoplasm"/>
    <property type="evidence" value="ECO:0007669"/>
    <property type="project" value="UniProtKB-SubCell"/>
</dbReference>
<keyword evidence="6 9" id="KW-0238">DNA-binding</keyword>
<sequence>MKKQQQNSGDRALDAILRPKLWDEFIGQNTVKRSLRIMLDSAKKRNAVCDHILFFGPSGVGKTTLASLIADELSGKITQTSGPAIKKTGDIAALLTNLEENEILFIDEIHRMNKQVEEMLYPAMESQKINLIVGKGISARNLELKLPRFTLIAATTKPSLISSPLRNRFGAINHLDFYEDKEIQQIIRRSSDLLHIKIQLPATEILAKASRATPRIANRILKRTWDLAVVNDLNEITKDLAQESLRILSIDKFGLEWADRKLMESIIKKYQGGPVGIQTLAAALNEERETIEQVYEPYLLKIGFLERTPRGRIATPTAKEYFS</sequence>
<dbReference type="GO" id="GO:0006310">
    <property type="term" value="P:DNA recombination"/>
    <property type="evidence" value="ECO:0007669"/>
    <property type="project" value="UniProtKB-UniRule"/>
</dbReference>
<feature type="binding site" evidence="9">
    <location>
        <position position="63"/>
    </location>
    <ligand>
        <name>Mg(2+)</name>
        <dbReference type="ChEBI" id="CHEBI:18420"/>
    </ligand>
</feature>
<gene>
    <name evidence="9" type="primary">ruvB</name>
    <name evidence="11" type="ORF">A2570_00910</name>
</gene>
<name>A0A1G1XMW9_9BACT</name>
<feature type="binding site" evidence="9">
    <location>
        <position position="17"/>
    </location>
    <ligand>
        <name>ATP</name>
        <dbReference type="ChEBI" id="CHEBI:30616"/>
    </ligand>
</feature>
<dbReference type="InterPro" id="IPR008824">
    <property type="entry name" value="RuvB-like_N"/>
</dbReference>
<dbReference type="GO" id="GO:0006281">
    <property type="term" value="P:DNA repair"/>
    <property type="evidence" value="ECO:0007669"/>
    <property type="project" value="UniProtKB-UniRule"/>
</dbReference>
<feature type="binding site" evidence="9">
    <location>
        <position position="62"/>
    </location>
    <ligand>
        <name>ATP</name>
        <dbReference type="ChEBI" id="CHEBI:30616"/>
    </ligand>
</feature>
<feature type="domain" description="AAA+ ATPase" evidence="10">
    <location>
        <begin position="48"/>
        <end position="179"/>
    </location>
</feature>
<dbReference type="GO" id="GO:0048476">
    <property type="term" value="C:Holliday junction resolvase complex"/>
    <property type="evidence" value="ECO:0007669"/>
    <property type="project" value="UniProtKB-UniRule"/>
</dbReference>
<dbReference type="GO" id="GO:0000400">
    <property type="term" value="F:four-way junction DNA binding"/>
    <property type="evidence" value="ECO:0007669"/>
    <property type="project" value="UniProtKB-UniRule"/>
</dbReference>
<feature type="binding site" evidence="9">
    <location>
        <position position="59"/>
    </location>
    <ligand>
        <name>ATP</name>
        <dbReference type="ChEBI" id="CHEBI:30616"/>
    </ligand>
</feature>
<evidence type="ECO:0000256" key="6">
    <source>
        <dbReference type="ARBA" id="ARBA00023125"/>
    </source>
</evidence>
<evidence type="ECO:0000256" key="5">
    <source>
        <dbReference type="ARBA" id="ARBA00022840"/>
    </source>
</evidence>
<comment type="subunit">
    <text evidence="9">Homohexamer. Forms an RuvA(8)-RuvB(12)-Holliday junction (HJ) complex. HJ DNA is sandwiched between 2 RuvA tetramers; dsDNA enters through RuvA and exits via RuvB. An RuvB hexamer assembles on each DNA strand where it exits the tetramer. Each RuvB hexamer is contacted by two RuvA subunits (via domain III) on 2 adjacent RuvB subunits; this complex drives branch migration. In the full resolvosome a probable DNA-RuvA(4)-RuvB(12)-RuvC(2) complex forms which resolves the HJ.</text>
</comment>
<keyword evidence="7 9" id="KW-0233">DNA recombination</keyword>
<feature type="binding site" evidence="9">
    <location>
        <position position="168"/>
    </location>
    <ligand>
        <name>ATP</name>
        <dbReference type="ChEBI" id="CHEBI:30616"/>
    </ligand>
</feature>
<accession>A0A1G1XMW9</accession>
<comment type="catalytic activity">
    <reaction evidence="9">
        <text>ATP + H2O = ADP + phosphate + H(+)</text>
        <dbReference type="Rhea" id="RHEA:13065"/>
        <dbReference type="ChEBI" id="CHEBI:15377"/>
        <dbReference type="ChEBI" id="CHEBI:15378"/>
        <dbReference type="ChEBI" id="CHEBI:30616"/>
        <dbReference type="ChEBI" id="CHEBI:43474"/>
        <dbReference type="ChEBI" id="CHEBI:456216"/>
    </reaction>
</comment>
<evidence type="ECO:0000256" key="9">
    <source>
        <dbReference type="HAMAP-Rule" id="MF_00016"/>
    </source>
</evidence>
<feature type="binding site" evidence="9">
    <location>
        <position position="288"/>
    </location>
    <ligand>
        <name>DNA</name>
        <dbReference type="ChEBI" id="CHEBI:16991"/>
    </ligand>
</feature>
<feature type="binding site" evidence="9">
    <location>
        <position position="18"/>
    </location>
    <ligand>
        <name>ATP</name>
        <dbReference type="ChEBI" id="CHEBI:30616"/>
    </ligand>
</feature>
<feature type="binding site" evidence="9">
    <location>
        <position position="312"/>
    </location>
    <ligand>
        <name>DNA</name>
        <dbReference type="ChEBI" id="CHEBI:16991"/>
    </ligand>
</feature>
<dbReference type="InterPro" id="IPR003593">
    <property type="entry name" value="AAA+_ATPase"/>
</dbReference>
<feature type="binding site" evidence="9">
    <location>
        <position position="215"/>
    </location>
    <ligand>
        <name>ATP</name>
        <dbReference type="ChEBI" id="CHEBI:30616"/>
    </ligand>
</feature>
<evidence type="ECO:0000313" key="11">
    <source>
        <dbReference type="EMBL" id="OGY40677.1"/>
    </source>
</evidence>
<keyword evidence="8 9" id="KW-0234">DNA repair</keyword>
<evidence type="ECO:0000256" key="8">
    <source>
        <dbReference type="ARBA" id="ARBA00023204"/>
    </source>
</evidence>
<dbReference type="InterPro" id="IPR027417">
    <property type="entry name" value="P-loop_NTPase"/>
</dbReference>
<keyword evidence="1 9" id="KW-0963">Cytoplasm</keyword>
<dbReference type="GO" id="GO:0016887">
    <property type="term" value="F:ATP hydrolysis activity"/>
    <property type="evidence" value="ECO:0007669"/>
    <property type="project" value="RHEA"/>
</dbReference>
<evidence type="ECO:0000256" key="1">
    <source>
        <dbReference type="ARBA" id="ARBA00022490"/>
    </source>
</evidence>
<dbReference type="CDD" id="cd00009">
    <property type="entry name" value="AAA"/>
    <property type="match status" value="1"/>
</dbReference>
<dbReference type="InterPro" id="IPR041445">
    <property type="entry name" value="AAA_lid_4"/>
</dbReference>
<dbReference type="SMART" id="SM00382">
    <property type="entry name" value="AAA"/>
    <property type="match status" value="1"/>
</dbReference>
<comment type="caution">
    <text evidence="9">Lacks conserved residue(s) required for the propagation of feature annotation.</text>
</comment>
<proteinExistence type="inferred from homology"/>
<dbReference type="EC" id="3.6.4.-" evidence="9"/>
<feature type="binding site" evidence="9">
    <location>
        <position position="64"/>
    </location>
    <ligand>
        <name>ATP</name>
        <dbReference type="ChEBI" id="CHEBI:30616"/>
    </ligand>
</feature>
<evidence type="ECO:0000256" key="7">
    <source>
        <dbReference type="ARBA" id="ARBA00023172"/>
    </source>
</evidence>
<comment type="subcellular location">
    <subcellularLocation>
        <location evidence="9">Cytoplasm</location>
    </subcellularLocation>
</comment>
<keyword evidence="11" id="KW-0347">Helicase</keyword>
<evidence type="ECO:0000256" key="4">
    <source>
        <dbReference type="ARBA" id="ARBA00022801"/>
    </source>
</evidence>
<feature type="region of interest" description="Small ATPAse domain (RuvB-S)" evidence="9">
    <location>
        <begin position="179"/>
        <end position="249"/>
    </location>
</feature>
<keyword evidence="3 9" id="KW-0227">DNA damage</keyword>
<dbReference type="Pfam" id="PF17864">
    <property type="entry name" value="AAA_lid_4"/>
    <property type="match status" value="1"/>
</dbReference>
<feature type="binding site" evidence="9">
    <location>
        <position position="307"/>
    </location>
    <ligand>
        <name>DNA</name>
        <dbReference type="ChEBI" id="CHEBI:16991"/>
    </ligand>
</feature>
<comment type="similarity">
    <text evidence="9">Belongs to the RuvB family.</text>
</comment>
<organism evidence="11 12">
    <name type="scientific">Candidatus Brennerbacteria bacterium RIFOXYD1_FULL_41_16</name>
    <dbReference type="NCBI Taxonomy" id="1797529"/>
    <lineage>
        <taxon>Bacteria</taxon>
        <taxon>Candidatus Brenneribacteriota</taxon>
    </lineage>
</organism>
<dbReference type="InterPro" id="IPR004605">
    <property type="entry name" value="DNA_helicase_Holl-junc_RuvB"/>
</dbReference>
<dbReference type="SUPFAM" id="SSF46785">
    <property type="entry name" value="Winged helix' DNA-binding domain"/>
    <property type="match status" value="1"/>
</dbReference>
<reference evidence="11 12" key="1">
    <citation type="journal article" date="2016" name="Nat. Commun.">
        <title>Thousands of microbial genomes shed light on interconnected biogeochemical processes in an aquifer system.</title>
        <authorList>
            <person name="Anantharaman K."/>
            <person name="Brown C.T."/>
            <person name="Hug L.A."/>
            <person name="Sharon I."/>
            <person name="Castelle C.J."/>
            <person name="Probst A.J."/>
            <person name="Thomas B.C."/>
            <person name="Singh A."/>
            <person name="Wilkins M.J."/>
            <person name="Karaoz U."/>
            <person name="Brodie E.L."/>
            <person name="Williams K.H."/>
            <person name="Hubbard S.S."/>
            <person name="Banfield J.F."/>
        </authorList>
    </citation>
    <scope>NUCLEOTIDE SEQUENCE [LARGE SCALE GENOMIC DNA]</scope>
</reference>
<dbReference type="InterPro" id="IPR036388">
    <property type="entry name" value="WH-like_DNA-bd_sf"/>
</dbReference>
<comment type="function">
    <text evidence="9">The RuvA-RuvB-RuvC complex processes Holliday junction (HJ) DNA during genetic recombination and DNA repair, while the RuvA-RuvB complex plays an important role in the rescue of blocked DNA replication forks via replication fork reversal (RFR). RuvA specifically binds to HJ cruciform DNA, conferring on it an open structure. The RuvB hexamer acts as an ATP-dependent pump, pulling dsDNA into and through the RuvAB complex. RuvB forms 2 homohexamers on either side of HJ DNA bound by 1 or 2 RuvA tetramers; 4 subunits per hexamer contact DNA at a time. Coordinated motions by a converter formed by DNA-disengaged RuvB subunits stimulates ATP hydrolysis and nucleotide exchange. Immobilization of the converter enables RuvB to convert the ATP-contained energy into a lever motion, pulling 2 nucleotides of DNA out of the RuvA tetramer per ATP hydrolyzed, thus driving DNA branch migration. The RuvB motors rotate together with the DNA substrate, which together with the progressing nucleotide cycle form the mechanistic basis for DNA recombination by continuous HJ branch migration. Branch migration allows RuvC to scan DNA until it finds its consensus sequence, where it cleaves and resolves cruciform DNA.</text>
</comment>
<evidence type="ECO:0000256" key="3">
    <source>
        <dbReference type="ARBA" id="ARBA00022763"/>
    </source>
</evidence>
<dbReference type="NCBIfam" id="TIGR00635">
    <property type="entry name" value="ruvB"/>
    <property type="match status" value="1"/>
</dbReference>
<evidence type="ECO:0000259" key="10">
    <source>
        <dbReference type="SMART" id="SM00382"/>
    </source>
</evidence>
<dbReference type="NCBIfam" id="NF000868">
    <property type="entry name" value="PRK00080.1"/>
    <property type="match status" value="1"/>
</dbReference>
<comment type="domain">
    <text evidence="9">Has 3 domains, the large (RuvB-L) and small ATPase (RuvB-S) domains and the C-terminal head (RuvB-H) domain. The head domain binds DNA, while the ATPase domains jointly bind ATP, ADP or are empty depending on the state of the subunit in the translocation cycle. During a single DNA translocation step the structure of each domain remains the same, but their relative positions change.</text>
</comment>
<evidence type="ECO:0000256" key="2">
    <source>
        <dbReference type="ARBA" id="ARBA00022741"/>
    </source>
</evidence>
<dbReference type="Pfam" id="PF05491">
    <property type="entry name" value="WHD_RuvB"/>
    <property type="match status" value="1"/>
</dbReference>
<comment type="caution">
    <text evidence="11">The sequence shown here is derived from an EMBL/GenBank/DDBJ whole genome shotgun (WGS) entry which is preliminary data.</text>
</comment>
<dbReference type="Gene3D" id="1.10.8.60">
    <property type="match status" value="1"/>
</dbReference>
<protein>
    <recommendedName>
        <fullName evidence="9">Holliday junction branch migration complex subunit RuvB</fullName>
        <ecNumber evidence="9">3.6.4.-</ecNumber>
    </recommendedName>
</protein>
<dbReference type="Gene3D" id="3.40.50.300">
    <property type="entry name" value="P-loop containing nucleotide triphosphate hydrolases"/>
    <property type="match status" value="1"/>
</dbReference>
<dbReference type="PANTHER" id="PTHR42848">
    <property type="match status" value="1"/>
</dbReference>
<dbReference type="GO" id="GO:0009378">
    <property type="term" value="F:four-way junction helicase activity"/>
    <property type="evidence" value="ECO:0007669"/>
    <property type="project" value="InterPro"/>
</dbReference>
<evidence type="ECO:0000313" key="12">
    <source>
        <dbReference type="Proteomes" id="UP000178570"/>
    </source>
</evidence>